<gene>
    <name evidence="9" type="ORF">CEE37_10080</name>
</gene>
<keyword evidence="5" id="KW-0547">Nucleotide-binding</keyword>
<evidence type="ECO:0000313" key="9">
    <source>
        <dbReference type="EMBL" id="TKJ40076.1"/>
    </source>
</evidence>
<name>A0A532UYR9_UNCL8</name>
<keyword evidence="3 9" id="KW-0808">Transferase</keyword>
<evidence type="ECO:0000256" key="4">
    <source>
        <dbReference type="ARBA" id="ARBA00022695"/>
    </source>
</evidence>
<dbReference type="SUPFAM" id="SSF53448">
    <property type="entry name" value="Nucleotide-diphospho-sugar transferases"/>
    <property type="match status" value="1"/>
</dbReference>
<dbReference type="PROSITE" id="PS00809">
    <property type="entry name" value="ADP_GLC_PYROPHOSPH_2"/>
    <property type="match status" value="1"/>
</dbReference>
<dbReference type="Pfam" id="PF25247">
    <property type="entry name" value="LbH_GLGC"/>
    <property type="match status" value="1"/>
</dbReference>
<dbReference type="Gene3D" id="3.90.550.10">
    <property type="entry name" value="Spore Coat Polysaccharide Biosynthesis Protein SpsA, Chain A"/>
    <property type="match status" value="1"/>
</dbReference>
<dbReference type="GO" id="GO:0005524">
    <property type="term" value="F:ATP binding"/>
    <property type="evidence" value="ECO:0007669"/>
    <property type="project" value="UniProtKB-KW"/>
</dbReference>
<dbReference type="CDD" id="cd02508">
    <property type="entry name" value="ADP_Glucose_PP"/>
    <property type="match status" value="1"/>
</dbReference>
<proteinExistence type="inferred from homology"/>
<dbReference type="PANTHER" id="PTHR43523">
    <property type="entry name" value="GLUCOSE-1-PHOSPHATE ADENYLYLTRANSFERASE-RELATED"/>
    <property type="match status" value="1"/>
</dbReference>
<keyword evidence="6" id="KW-0067">ATP-binding</keyword>
<dbReference type="CDD" id="cd04651">
    <property type="entry name" value="LbH_G1P_AT_C"/>
    <property type="match status" value="1"/>
</dbReference>
<dbReference type="PANTHER" id="PTHR43523:SF12">
    <property type="entry name" value="GLUCOSE-1-PHOSPHATE ADENYLYLTRANSFERASE LARGE SUBUNIT 1, CHLOROPLASTIC-RELATED"/>
    <property type="match status" value="1"/>
</dbReference>
<dbReference type="EMBL" id="NJBN01000006">
    <property type="protein sequence ID" value="TKJ40076.1"/>
    <property type="molecule type" value="Genomic_DNA"/>
</dbReference>
<dbReference type="InterPro" id="IPR005835">
    <property type="entry name" value="NTP_transferase_dom"/>
</dbReference>
<comment type="similarity">
    <text evidence="1">Belongs to the bacterial/plant glucose-1-phosphate adenylyltransferase family.</text>
</comment>
<dbReference type="Pfam" id="PF00483">
    <property type="entry name" value="NTP_transferase"/>
    <property type="match status" value="1"/>
</dbReference>
<dbReference type="Proteomes" id="UP000319619">
    <property type="component" value="Unassembled WGS sequence"/>
</dbReference>
<dbReference type="NCBIfam" id="NF002772">
    <property type="entry name" value="PRK02862.1"/>
    <property type="match status" value="1"/>
</dbReference>
<accession>A0A532UYR9</accession>
<comment type="caution">
    <text evidence="9">The sequence shown here is derived from an EMBL/GenBank/DDBJ whole genome shotgun (WGS) entry which is preliminary data.</text>
</comment>
<reference evidence="9 10" key="1">
    <citation type="submission" date="2017-06" db="EMBL/GenBank/DDBJ databases">
        <title>Novel microbial phyla capable of carbon fixation and sulfur reduction in deep-sea sediments.</title>
        <authorList>
            <person name="Huang J."/>
            <person name="Baker B."/>
            <person name="Wang Y."/>
        </authorList>
    </citation>
    <scope>NUCLEOTIDE SEQUENCE [LARGE SCALE GENOMIC DNA]</scope>
    <source>
        <strain evidence="9">B3_LCP</strain>
    </source>
</reference>
<dbReference type="InterPro" id="IPR011831">
    <property type="entry name" value="ADP-Glc_PPase"/>
</dbReference>
<dbReference type="GO" id="GO:0005978">
    <property type="term" value="P:glycogen biosynthetic process"/>
    <property type="evidence" value="ECO:0007669"/>
    <property type="project" value="InterPro"/>
</dbReference>
<dbReference type="InterPro" id="IPR011004">
    <property type="entry name" value="Trimer_LpxA-like_sf"/>
</dbReference>
<protein>
    <submittedName>
        <fullName evidence="9">Glucose-1-phosphate adenylyltransferase</fullName>
    </submittedName>
</protein>
<dbReference type="InterPro" id="IPR005836">
    <property type="entry name" value="ADP_Glu_pyroP_CS"/>
</dbReference>
<dbReference type="GO" id="GO:0008878">
    <property type="term" value="F:glucose-1-phosphate adenylyltransferase activity"/>
    <property type="evidence" value="ECO:0007669"/>
    <property type="project" value="InterPro"/>
</dbReference>
<evidence type="ECO:0000256" key="2">
    <source>
        <dbReference type="ARBA" id="ARBA00022600"/>
    </source>
</evidence>
<evidence type="ECO:0000256" key="3">
    <source>
        <dbReference type="ARBA" id="ARBA00022679"/>
    </source>
</evidence>
<evidence type="ECO:0000259" key="8">
    <source>
        <dbReference type="Pfam" id="PF00483"/>
    </source>
</evidence>
<sequence>MSSVLCIILGGGQGQRLYPLTKFRSKPAVPIAGKYRLIDIPVSNCINSHIERIFVLTQFNSASLNRHVNLSYKFDAFHEGFVNVLAAEQTTDSMDWFQGTADAVRKTWRHFQRFHADDYLILAGDHIYQMDYRSMLETHRKSNADVTVAVSPITTQEAKGFGILSVGTKGLVTNFLEKPQDSSILTKFQINDKIRDKYKFFDEEKCLLGSMGVYLFKVGALKSSLKNLEHQDFGKHIIPSAIESGKVQIHVFDGYWKDVGTIGSFFNANMDFISPDPKFHFFTETNFIYTHARFLPPSKLLSVDAQSAQISEGCIVEKVKIRSAILGVRTIIKKGTSIENSYVMGADYYEFDPESSSVKNRGDLPPVGIGEDTDISGAIVDKNARIGRGVKITPKKPHENYAGHGYMVKDGITVIEKDAVIPDGAVI</sequence>
<organism evidence="9 10">
    <name type="scientific">candidate division LCP-89 bacterium B3_LCP</name>
    <dbReference type="NCBI Taxonomy" id="2012998"/>
    <lineage>
        <taxon>Bacteria</taxon>
        <taxon>Pseudomonadati</taxon>
        <taxon>Bacteria division LCP-89</taxon>
    </lineage>
</organism>
<keyword evidence="4 9" id="KW-0548">Nucleotidyltransferase</keyword>
<dbReference type="SUPFAM" id="SSF51161">
    <property type="entry name" value="Trimeric LpxA-like enzymes"/>
    <property type="match status" value="1"/>
</dbReference>
<evidence type="ECO:0000256" key="7">
    <source>
        <dbReference type="ARBA" id="ARBA00023277"/>
    </source>
</evidence>
<evidence type="ECO:0000256" key="1">
    <source>
        <dbReference type="ARBA" id="ARBA00010443"/>
    </source>
</evidence>
<feature type="domain" description="Nucleotidyl transferase" evidence="8">
    <location>
        <begin position="7"/>
        <end position="271"/>
    </location>
</feature>
<dbReference type="AlphaFoldDB" id="A0A532UYR9"/>
<dbReference type="Gene3D" id="2.160.10.10">
    <property type="entry name" value="Hexapeptide repeat proteins"/>
    <property type="match status" value="1"/>
</dbReference>
<evidence type="ECO:0000313" key="10">
    <source>
        <dbReference type="Proteomes" id="UP000319619"/>
    </source>
</evidence>
<evidence type="ECO:0000256" key="5">
    <source>
        <dbReference type="ARBA" id="ARBA00022741"/>
    </source>
</evidence>
<keyword evidence="7" id="KW-0119">Carbohydrate metabolism</keyword>
<keyword evidence="2" id="KW-0321">Glycogen metabolism</keyword>
<dbReference type="InterPro" id="IPR029044">
    <property type="entry name" value="Nucleotide-diphossugar_trans"/>
</dbReference>
<evidence type="ECO:0000256" key="6">
    <source>
        <dbReference type="ARBA" id="ARBA00022840"/>
    </source>
</evidence>